<dbReference type="SUPFAM" id="SSF50993">
    <property type="entry name" value="Peptidase/esterase 'gauge' domain"/>
    <property type="match status" value="1"/>
</dbReference>
<dbReference type="PANTHER" id="PTHR42881:SF2">
    <property type="entry name" value="PROLYL ENDOPEPTIDASE"/>
    <property type="match status" value="1"/>
</dbReference>
<reference evidence="3 4" key="1">
    <citation type="submission" date="2015-12" db="EMBL/GenBank/DDBJ databases">
        <title>The genome of Folsomia candida.</title>
        <authorList>
            <person name="Faddeeva A."/>
            <person name="Derks M.F."/>
            <person name="Anvar Y."/>
            <person name="Smit S."/>
            <person name="Van Straalen N."/>
            <person name="Roelofs D."/>
        </authorList>
    </citation>
    <scope>NUCLEOTIDE SEQUENCE [LARGE SCALE GENOMIC DNA]</scope>
    <source>
        <strain evidence="3 4">VU population</strain>
        <tissue evidence="3">Whole body</tissue>
    </source>
</reference>
<evidence type="ECO:0000313" key="4">
    <source>
        <dbReference type="Proteomes" id="UP000198287"/>
    </source>
</evidence>
<comment type="caution">
    <text evidence="3">The sequence shown here is derived from an EMBL/GenBank/DDBJ whole genome shotgun (WGS) entry which is preliminary data.</text>
</comment>
<evidence type="ECO:0000313" key="3">
    <source>
        <dbReference type="EMBL" id="OXA49312.1"/>
    </source>
</evidence>
<dbReference type="GO" id="GO:0004252">
    <property type="term" value="F:serine-type endopeptidase activity"/>
    <property type="evidence" value="ECO:0007669"/>
    <property type="project" value="InterPro"/>
</dbReference>
<dbReference type="Pfam" id="PF02897">
    <property type="entry name" value="Peptidase_S9_N"/>
    <property type="match status" value="1"/>
</dbReference>
<dbReference type="AlphaFoldDB" id="A0A226DV08"/>
<keyword evidence="4" id="KW-1185">Reference proteome</keyword>
<dbReference type="InterPro" id="IPR029058">
    <property type="entry name" value="AB_hydrolase_fold"/>
</dbReference>
<dbReference type="GO" id="GO:0070012">
    <property type="term" value="F:oligopeptidase activity"/>
    <property type="evidence" value="ECO:0007669"/>
    <property type="project" value="TreeGrafter"/>
</dbReference>
<organism evidence="3 4">
    <name type="scientific">Folsomia candida</name>
    <name type="common">Springtail</name>
    <dbReference type="NCBI Taxonomy" id="158441"/>
    <lineage>
        <taxon>Eukaryota</taxon>
        <taxon>Metazoa</taxon>
        <taxon>Ecdysozoa</taxon>
        <taxon>Arthropoda</taxon>
        <taxon>Hexapoda</taxon>
        <taxon>Collembola</taxon>
        <taxon>Entomobryomorpha</taxon>
        <taxon>Isotomoidea</taxon>
        <taxon>Isotomidae</taxon>
        <taxon>Proisotominae</taxon>
        <taxon>Folsomia</taxon>
    </lineage>
</organism>
<proteinExistence type="predicted"/>
<dbReference type="GO" id="GO:0005829">
    <property type="term" value="C:cytosol"/>
    <property type="evidence" value="ECO:0007669"/>
    <property type="project" value="TreeGrafter"/>
</dbReference>
<accession>A0A226DV08</accession>
<dbReference type="InterPro" id="IPR023302">
    <property type="entry name" value="Pept_S9A_N"/>
</dbReference>
<keyword evidence="1" id="KW-0732">Signal</keyword>
<dbReference type="PANTHER" id="PTHR42881">
    <property type="entry name" value="PROLYL ENDOPEPTIDASE"/>
    <property type="match status" value="1"/>
</dbReference>
<dbReference type="Proteomes" id="UP000198287">
    <property type="component" value="Unassembled WGS sequence"/>
</dbReference>
<dbReference type="EMBL" id="LNIX01000010">
    <property type="protein sequence ID" value="OXA49312.1"/>
    <property type="molecule type" value="Genomic_DNA"/>
</dbReference>
<dbReference type="InterPro" id="IPR051167">
    <property type="entry name" value="Prolyl_oligopep/macrocyclase"/>
</dbReference>
<evidence type="ECO:0000259" key="2">
    <source>
        <dbReference type="Pfam" id="PF02897"/>
    </source>
</evidence>
<name>A0A226DV08_FOLCA</name>
<protein>
    <submittedName>
        <fullName evidence="3">Prolyl endopeptidase</fullName>
    </submittedName>
</protein>
<gene>
    <name evidence="3" type="ORF">Fcan01_15732</name>
</gene>
<feature type="signal peptide" evidence="1">
    <location>
        <begin position="1"/>
        <end position="19"/>
    </location>
</feature>
<sequence length="751" mass="84620">MEVKLCFLLTCLLSGDVTGVKYPEIQRDETVLNTYNGVNVTRPYGWMEEVDNSDKVDKLIEQEISATQEYISDCKGRQNYTDTVQNYRNLPIYDSARKFGDKYGYTVQLGRKEKAFWNIQDSKSSTPRELNYTLENGFISPDASLIAHYDPAQTQLSIVNITDFQDVPIDTVNLSGGKISAQRLAWLPDSTGFFYVSRQDGEHVINFHKITNSPGNVTRDDETLIYAAYSTLCHGSEKKNGTTCVIEKLKVTDDGEFLFVESRYETVDELDEDSFVTVGNYVLVRINQTSLLDSVLISVKIAVEPDSLHLFAKLDDKLYFWERNTISYGISEVTLLPGDAIEWRILHTFQNFKIVDVVPVGGDKMLIQLVDNSSPSSTVIFQLRDLFTDRLIRTVPLSSVQSSQILQLSGRLSDPEVIVIRRTLQTFSEILILNVSKEKDDSELVTVLKPLPLPSSHLFTLSYASTNNDTNSTTHRKATVWVKNIRKIAETDFLIPISAPTVILLNSKKYLKRDTVPALLGFADAIVKHDFLQSKDDKGNKTHRNLTADWVRMEDEVRNVIDLGEELINQGYAKAGEQIYLLGLGGDATLLAGLVLHRRPELFGAVVLAGIDSEFAPEREAFKSYTVCPDGEEFYGVVCSKVNSKLFPLLEQASPTLLLQQTNVTTTSDTRPLVLMNIVKEKSQKEQEDDHINWNIFGLEYLAELQNKFGVDEKTKPSLLLVSKEDQGHISKLPNWEDVYCVLNEGGEHKE</sequence>
<evidence type="ECO:0000256" key="1">
    <source>
        <dbReference type="SAM" id="SignalP"/>
    </source>
</evidence>
<feature type="chain" id="PRO_5012578752" evidence="1">
    <location>
        <begin position="20"/>
        <end position="751"/>
    </location>
</feature>
<feature type="domain" description="Peptidase S9A N-terminal" evidence="2">
    <location>
        <begin position="23"/>
        <end position="266"/>
    </location>
</feature>
<dbReference type="Gene3D" id="3.40.50.1820">
    <property type="entry name" value="alpha/beta hydrolase"/>
    <property type="match status" value="1"/>
</dbReference>